<dbReference type="SUPFAM" id="SSF81345">
    <property type="entry name" value="ABC transporter involved in vitamin B12 uptake, BtuC"/>
    <property type="match status" value="1"/>
</dbReference>
<keyword evidence="4 6" id="KW-1133">Transmembrane helix</keyword>
<dbReference type="InterPro" id="IPR037294">
    <property type="entry name" value="ABC_BtuC-like"/>
</dbReference>
<dbReference type="GeneID" id="25153538"/>
<keyword evidence="8" id="KW-1185">Reference proteome</keyword>
<comment type="subcellular location">
    <subcellularLocation>
        <location evidence="1">Cell membrane</location>
        <topology evidence="1">Multi-pass membrane protein</topology>
    </subcellularLocation>
</comment>
<dbReference type="PANTHER" id="PTHR43370">
    <property type="entry name" value="SUGAR ABC TRANSPORTER INTEGRAL MEMBRANE PROTEIN-RELATED"/>
    <property type="match status" value="1"/>
</dbReference>
<dbReference type="KEGG" id="teu:TEU_08845"/>
<evidence type="ECO:0000256" key="3">
    <source>
        <dbReference type="ARBA" id="ARBA00022692"/>
    </source>
</evidence>
<keyword evidence="3 6" id="KW-0812">Transmembrane</keyword>
<feature type="transmembrane region" description="Helical" evidence="6">
    <location>
        <begin position="33"/>
        <end position="55"/>
    </location>
</feature>
<evidence type="ECO:0000313" key="7">
    <source>
        <dbReference type="EMBL" id="AIU70428.1"/>
    </source>
</evidence>
<reference evidence="7 8" key="1">
    <citation type="journal article" date="2015" name="Int. J. Syst. Evol. Microbiol.">
        <title>Thermococcus eurythermalis sp. nov., a conditional piezophilic hyperthermophilic archaeon with a wide temperature range isolated from an oil-immersed chimney in the Guaymas Basin.</title>
        <authorList>
            <person name="Zhao W."/>
            <person name="Zeng X."/>
            <person name="Xiao X."/>
        </authorList>
    </citation>
    <scope>NUCLEOTIDE SEQUENCE [LARGE SCALE GENOMIC DNA]</scope>
    <source>
        <strain evidence="7 8">A501</strain>
    </source>
</reference>
<evidence type="ECO:0000256" key="1">
    <source>
        <dbReference type="ARBA" id="ARBA00004651"/>
    </source>
</evidence>
<evidence type="ECO:0000256" key="6">
    <source>
        <dbReference type="SAM" id="Phobius"/>
    </source>
</evidence>
<keyword evidence="5 6" id="KW-0472">Membrane</keyword>
<protein>
    <submittedName>
        <fullName evidence="7">ABC transporter permease</fullName>
    </submittedName>
</protein>
<sequence length="303" mass="31892">MNETMIISLLLGSLAAMVPIALTSIGAVISERAGVVNIGYEGILMFSAFFGAMFAELAGNGWVGLLGGALVGMLLGALHGILTVYLKGDHVIPGIGLNLLAAGAVAFGIFAYWGTAGQHQVPSNVQIEPLWMDAFGNSLSPMVPITIVIAIIAWWVLFKTPFGLRIRAVGENPEAADALGINVELYRFTAVLIASALAGIAGAYLSVDWLGTVTKTISAGRGFIALANMVFSGWNPLVALGGAFLFGFFDNLAIYIQNNPWLAGTIPWQFIATLPYVVTLVVVAGIIGKARPPKADGKPYKRE</sequence>
<dbReference type="InterPro" id="IPR001851">
    <property type="entry name" value="ABC_transp_permease"/>
</dbReference>
<dbReference type="PANTHER" id="PTHR43370:SF1">
    <property type="entry name" value="GUANOSINE ABC TRANSPORTER PERMEASE PROTEIN NUPQ"/>
    <property type="match status" value="1"/>
</dbReference>
<dbReference type="EMBL" id="CP008887">
    <property type="protein sequence ID" value="AIU70428.1"/>
    <property type="molecule type" value="Genomic_DNA"/>
</dbReference>
<dbReference type="GO" id="GO:0005886">
    <property type="term" value="C:plasma membrane"/>
    <property type="evidence" value="ECO:0007669"/>
    <property type="project" value="UniProtKB-SubCell"/>
</dbReference>
<feature type="transmembrane region" description="Helical" evidence="6">
    <location>
        <begin position="266"/>
        <end position="288"/>
    </location>
</feature>
<organism evidence="7 8">
    <name type="scientific">Thermococcus eurythermalis</name>
    <dbReference type="NCBI Taxonomy" id="1505907"/>
    <lineage>
        <taxon>Archaea</taxon>
        <taxon>Methanobacteriati</taxon>
        <taxon>Methanobacteriota</taxon>
        <taxon>Thermococci</taxon>
        <taxon>Thermococcales</taxon>
        <taxon>Thermococcaceae</taxon>
        <taxon>Thermococcus</taxon>
    </lineage>
</organism>
<name>A0A097QVD4_9EURY</name>
<accession>A0A097QVD4</accession>
<feature type="transmembrane region" description="Helical" evidence="6">
    <location>
        <begin position="134"/>
        <end position="157"/>
    </location>
</feature>
<feature type="transmembrane region" description="Helical" evidence="6">
    <location>
        <begin position="91"/>
        <end position="113"/>
    </location>
</feature>
<evidence type="ECO:0000313" key="8">
    <source>
        <dbReference type="Proteomes" id="UP000029980"/>
    </source>
</evidence>
<feature type="transmembrane region" description="Helical" evidence="6">
    <location>
        <begin position="188"/>
        <end position="211"/>
    </location>
</feature>
<dbReference type="CDD" id="cd06580">
    <property type="entry name" value="TM_PBP1_transp_TpRbsC_like"/>
    <property type="match status" value="1"/>
</dbReference>
<dbReference type="STRING" id="1505907.TEU_08845"/>
<feature type="transmembrane region" description="Helical" evidence="6">
    <location>
        <begin position="223"/>
        <end position="246"/>
    </location>
</feature>
<dbReference type="GO" id="GO:0022857">
    <property type="term" value="F:transmembrane transporter activity"/>
    <property type="evidence" value="ECO:0007669"/>
    <property type="project" value="InterPro"/>
</dbReference>
<dbReference type="Proteomes" id="UP000029980">
    <property type="component" value="Chromosome"/>
</dbReference>
<evidence type="ECO:0000256" key="5">
    <source>
        <dbReference type="ARBA" id="ARBA00023136"/>
    </source>
</evidence>
<feature type="transmembrane region" description="Helical" evidence="6">
    <location>
        <begin position="62"/>
        <end position="85"/>
    </location>
</feature>
<dbReference type="HOGENOM" id="CLU_040769_1_2_2"/>
<gene>
    <name evidence="7" type="ORF">TEU_08845</name>
</gene>
<dbReference type="AlphaFoldDB" id="A0A097QVD4"/>
<keyword evidence="2" id="KW-1003">Cell membrane</keyword>
<dbReference type="OrthoDB" id="372203at2157"/>
<proteinExistence type="predicted"/>
<dbReference type="RefSeq" id="WP_050003395.1">
    <property type="nucleotide sequence ID" value="NZ_CP008887.1"/>
</dbReference>
<dbReference type="Pfam" id="PF02653">
    <property type="entry name" value="BPD_transp_2"/>
    <property type="match status" value="1"/>
</dbReference>
<evidence type="ECO:0000256" key="2">
    <source>
        <dbReference type="ARBA" id="ARBA00022475"/>
    </source>
</evidence>
<evidence type="ECO:0000256" key="4">
    <source>
        <dbReference type="ARBA" id="ARBA00022989"/>
    </source>
</evidence>